<name>A0A0B4FW39_METAF</name>
<protein>
    <submittedName>
        <fullName evidence="2">Uncharacterized protein</fullName>
    </submittedName>
</protein>
<dbReference type="Proteomes" id="UP000031186">
    <property type="component" value="Unassembled WGS sequence"/>
</dbReference>
<evidence type="ECO:0000256" key="1">
    <source>
        <dbReference type="SAM" id="MobiDB-lite"/>
    </source>
</evidence>
<dbReference type="VEuPathDB" id="FungiDB:MAN_01541"/>
<sequence length="65" mass="6934">MSAAAAAPDPTPPNRPPGRGRARYLGEYIVEGDSDDDDLSDGDEMADPCNWSQRWLGLVSPSAES</sequence>
<reference evidence="2 3" key="1">
    <citation type="journal article" date="2014" name="Proc. Natl. Acad. Sci. U.S.A.">
        <title>Trajectory and genomic determinants of fungal-pathogen speciation and host adaptation.</title>
        <authorList>
            <person name="Hu X."/>
            <person name="Xiao G."/>
            <person name="Zheng P."/>
            <person name="Shang Y."/>
            <person name="Su Y."/>
            <person name="Zhang X."/>
            <person name="Liu X."/>
            <person name="Zhan S."/>
            <person name="St Leger R.J."/>
            <person name="Wang C."/>
        </authorList>
    </citation>
    <scope>NUCLEOTIDE SEQUENCE [LARGE SCALE GENOMIC DNA]</scope>
    <source>
        <strain evidence="2 3">ARSEF 549</strain>
    </source>
</reference>
<dbReference type="HOGENOM" id="CLU_2850198_0_0_1"/>
<organism evidence="2 3">
    <name type="scientific">Metarhizium anisopliae (strain ARSEF 549)</name>
    <dbReference type="NCBI Taxonomy" id="3151832"/>
    <lineage>
        <taxon>Eukaryota</taxon>
        <taxon>Fungi</taxon>
        <taxon>Dikarya</taxon>
        <taxon>Ascomycota</taxon>
        <taxon>Pezizomycotina</taxon>
        <taxon>Sordariomycetes</taxon>
        <taxon>Hypocreomycetidae</taxon>
        <taxon>Hypocreales</taxon>
        <taxon>Clavicipitaceae</taxon>
        <taxon>Metarhizium</taxon>
    </lineage>
</organism>
<feature type="region of interest" description="Disordered" evidence="1">
    <location>
        <begin position="1"/>
        <end position="21"/>
    </location>
</feature>
<dbReference type="AlphaFoldDB" id="A0A0B4FW39"/>
<proteinExistence type="predicted"/>
<accession>A0A0B4FW39</accession>
<dbReference type="EMBL" id="AZNF01000001">
    <property type="protein sequence ID" value="KID71942.1"/>
    <property type="molecule type" value="Genomic_DNA"/>
</dbReference>
<evidence type="ECO:0000313" key="3">
    <source>
        <dbReference type="Proteomes" id="UP000031186"/>
    </source>
</evidence>
<evidence type="ECO:0000313" key="2">
    <source>
        <dbReference type="EMBL" id="KID71942.1"/>
    </source>
</evidence>
<comment type="caution">
    <text evidence="2">The sequence shown here is derived from an EMBL/GenBank/DDBJ whole genome shotgun (WGS) entry which is preliminary data.</text>
</comment>
<feature type="non-terminal residue" evidence="2">
    <location>
        <position position="1"/>
    </location>
</feature>
<gene>
    <name evidence="2" type="ORF">MAN_01541</name>
</gene>
<keyword evidence="3" id="KW-1185">Reference proteome</keyword>